<dbReference type="EMBL" id="JALJOR010000002">
    <property type="protein sequence ID" value="KAK9824155.1"/>
    <property type="molecule type" value="Genomic_DNA"/>
</dbReference>
<evidence type="ECO:0000313" key="1">
    <source>
        <dbReference type="EMBL" id="KAK9824155.1"/>
    </source>
</evidence>
<name>A0AAW1QRN1_9CHLO</name>
<comment type="caution">
    <text evidence="1">The sequence shown here is derived from an EMBL/GenBank/DDBJ whole genome shotgun (WGS) entry which is preliminary data.</text>
</comment>
<keyword evidence="2" id="KW-1185">Reference proteome</keyword>
<reference evidence="1 2" key="1">
    <citation type="journal article" date="2024" name="Nat. Commun.">
        <title>Phylogenomics reveals the evolutionary origins of lichenization in chlorophyte algae.</title>
        <authorList>
            <person name="Puginier C."/>
            <person name="Libourel C."/>
            <person name="Otte J."/>
            <person name="Skaloud P."/>
            <person name="Haon M."/>
            <person name="Grisel S."/>
            <person name="Petersen M."/>
            <person name="Berrin J.G."/>
            <person name="Delaux P.M."/>
            <person name="Dal Grande F."/>
            <person name="Keller J."/>
        </authorList>
    </citation>
    <scope>NUCLEOTIDE SEQUENCE [LARGE SCALE GENOMIC DNA]</scope>
    <source>
        <strain evidence="1 2">SAG 2043</strain>
    </source>
</reference>
<gene>
    <name evidence="1" type="ORF">WJX72_008136</name>
</gene>
<dbReference type="Proteomes" id="UP001489004">
    <property type="component" value="Unassembled WGS sequence"/>
</dbReference>
<proteinExistence type="predicted"/>
<protein>
    <submittedName>
        <fullName evidence="1">Uncharacterized protein</fullName>
    </submittedName>
</protein>
<organism evidence="1 2">
    <name type="scientific">[Myrmecia] bisecta</name>
    <dbReference type="NCBI Taxonomy" id="41462"/>
    <lineage>
        <taxon>Eukaryota</taxon>
        <taxon>Viridiplantae</taxon>
        <taxon>Chlorophyta</taxon>
        <taxon>core chlorophytes</taxon>
        <taxon>Trebouxiophyceae</taxon>
        <taxon>Trebouxiales</taxon>
        <taxon>Trebouxiaceae</taxon>
        <taxon>Myrmecia</taxon>
    </lineage>
</organism>
<accession>A0AAW1QRN1</accession>
<sequence>MAPFIWGYTARQPGRYTLGSSSVLSPAVKDHATGEYMVVLNSAAHNLTMGLDHAASAGLWACNLYQTEHTAARGFVTGLQPLLAKYHLPAAVVESQKDPEGHKRKEKAEMLVKKLKHRDPSLADDISDAQINYLIDQNLEEDALEGIQERLLPSPPFTAGIRRMLVQAFAIKPSSERELAMRHYPHLKYCATIVPAELRVKPKEPDLPPDIKISHERHTQDRMLVLSKYDGGHVLLAPLEVKQHGARPFLPNFKLVDMHRDEPSADGDAADPGRINLQLQQLAGDLQRHGRKKGGMFTDQVPG</sequence>
<dbReference type="AlphaFoldDB" id="A0AAW1QRN1"/>
<evidence type="ECO:0000313" key="2">
    <source>
        <dbReference type="Proteomes" id="UP001489004"/>
    </source>
</evidence>